<dbReference type="STRING" id="1182544.W9WIG8"/>
<evidence type="ECO:0000256" key="1">
    <source>
        <dbReference type="SAM" id="MobiDB-lite"/>
    </source>
</evidence>
<feature type="compositionally biased region" description="Basic and acidic residues" evidence="1">
    <location>
        <begin position="133"/>
        <end position="142"/>
    </location>
</feature>
<evidence type="ECO:0000313" key="2">
    <source>
        <dbReference type="EMBL" id="EXJ64386.1"/>
    </source>
</evidence>
<organism evidence="2 3">
    <name type="scientific">Cladophialophora yegresii CBS 114405</name>
    <dbReference type="NCBI Taxonomy" id="1182544"/>
    <lineage>
        <taxon>Eukaryota</taxon>
        <taxon>Fungi</taxon>
        <taxon>Dikarya</taxon>
        <taxon>Ascomycota</taxon>
        <taxon>Pezizomycotina</taxon>
        <taxon>Eurotiomycetes</taxon>
        <taxon>Chaetothyriomycetidae</taxon>
        <taxon>Chaetothyriales</taxon>
        <taxon>Herpotrichiellaceae</taxon>
        <taxon>Cladophialophora</taxon>
    </lineage>
</organism>
<dbReference type="Proteomes" id="UP000019473">
    <property type="component" value="Unassembled WGS sequence"/>
</dbReference>
<feature type="compositionally biased region" description="Basic and acidic residues" evidence="1">
    <location>
        <begin position="1"/>
        <end position="10"/>
    </location>
</feature>
<dbReference type="VEuPathDB" id="FungiDB:A1O7_00722"/>
<evidence type="ECO:0000313" key="3">
    <source>
        <dbReference type="Proteomes" id="UP000019473"/>
    </source>
</evidence>
<protein>
    <submittedName>
        <fullName evidence="2">Uncharacterized protein</fullName>
    </submittedName>
</protein>
<feature type="compositionally biased region" description="Polar residues" evidence="1">
    <location>
        <begin position="88"/>
        <end position="103"/>
    </location>
</feature>
<feature type="region of interest" description="Disordered" evidence="1">
    <location>
        <begin position="1"/>
        <end position="196"/>
    </location>
</feature>
<accession>W9WIG8</accession>
<dbReference type="OrthoDB" id="436496at2759"/>
<sequence>MSAEQKDGRTVEASTRSKQIKLSESNDSLSIKTKDSIEELQSNVRRSPRSPVLLKAKRDSEIPPSPTRSPKSPRRRLTKKLTVDTKSAESNFEGSNRPLSPFTSGGMLRKASVQPQTIPGSFIEFRPTDEEEGKGKSQERGTETLAKTQKSTLRTSAEERGGKGIIGFLARRFTNEKSTKSDANDASRCMPGRDNS</sequence>
<dbReference type="EMBL" id="AMGW01000001">
    <property type="protein sequence ID" value="EXJ64386.1"/>
    <property type="molecule type" value="Genomic_DNA"/>
</dbReference>
<keyword evidence="3" id="KW-1185">Reference proteome</keyword>
<dbReference type="AlphaFoldDB" id="W9WIG8"/>
<feature type="compositionally biased region" description="Polar residues" evidence="1">
    <location>
        <begin position="12"/>
        <end position="31"/>
    </location>
</feature>
<reference evidence="2 3" key="1">
    <citation type="submission" date="2013-03" db="EMBL/GenBank/DDBJ databases">
        <title>The Genome Sequence of Cladophialophora yegresii CBS 114405.</title>
        <authorList>
            <consortium name="The Broad Institute Genomics Platform"/>
            <person name="Cuomo C."/>
            <person name="de Hoog S."/>
            <person name="Gorbushina A."/>
            <person name="Walker B."/>
            <person name="Young S.K."/>
            <person name="Zeng Q."/>
            <person name="Gargeya S."/>
            <person name="Fitzgerald M."/>
            <person name="Haas B."/>
            <person name="Abouelleil A."/>
            <person name="Allen A.W."/>
            <person name="Alvarado L."/>
            <person name="Arachchi H.M."/>
            <person name="Berlin A.M."/>
            <person name="Chapman S.B."/>
            <person name="Gainer-Dewar J."/>
            <person name="Goldberg J."/>
            <person name="Griggs A."/>
            <person name="Gujja S."/>
            <person name="Hansen M."/>
            <person name="Howarth C."/>
            <person name="Imamovic A."/>
            <person name="Ireland A."/>
            <person name="Larimer J."/>
            <person name="McCowan C."/>
            <person name="Murphy C."/>
            <person name="Pearson M."/>
            <person name="Poon T.W."/>
            <person name="Priest M."/>
            <person name="Roberts A."/>
            <person name="Saif S."/>
            <person name="Shea T."/>
            <person name="Sisk P."/>
            <person name="Sykes S."/>
            <person name="Wortman J."/>
            <person name="Nusbaum C."/>
            <person name="Birren B."/>
        </authorList>
    </citation>
    <scope>NUCLEOTIDE SEQUENCE [LARGE SCALE GENOMIC DNA]</scope>
    <source>
        <strain evidence="2 3">CBS 114405</strain>
    </source>
</reference>
<dbReference type="RefSeq" id="XP_007752953.1">
    <property type="nucleotide sequence ID" value="XM_007754763.1"/>
</dbReference>
<name>W9WIG8_9EURO</name>
<feature type="compositionally biased region" description="Polar residues" evidence="1">
    <location>
        <begin position="145"/>
        <end position="155"/>
    </location>
</feature>
<dbReference type="HOGENOM" id="CLU_1390089_0_0_1"/>
<feature type="compositionally biased region" description="Basic and acidic residues" evidence="1">
    <location>
        <begin position="173"/>
        <end position="185"/>
    </location>
</feature>
<proteinExistence type="predicted"/>
<gene>
    <name evidence="2" type="ORF">A1O7_00722</name>
</gene>
<dbReference type="GeneID" id="19175338"/>
<comment type="caution">
    <text evidence="2">The sequence shown here is derived from an EMBL/GenBank/DDBJ whole genome shotgun (WGS) entry which is preliminary data.</text>
</comment>